<dbReference type="UniPathway" id="UPA00299"/>
<comment type="similarity">
    <text evidence="2 4">Belongs to the trehalose phosphatase family.</text>
</comment>
<evidence type="ECO:0000256" key="3">
    <source>
        <dbReference type="ARBA" id="ARBA00022801"/>
    </source>
</evidence>
<dbReference type="PANTHER" id="PTHR43768:SF3">
    <property type="entry name" value="TREHALOSE 6-PHOSPHATE PHOSPHATASE"/>
    <property type="match status" value="1"/>
</dbReference>
<dbReference type="InterPro" id="IPR036412">
    <property type="entry name" value="HAD-like_sf"/>
</dbReference>
<dbReference type="CDD" id="cd01627">
    <property type="entry name" value="HAD_TPP"/>
    <property type="match status" value="1"/>
</dbReference>
<dbReference type="Pfam" id="PF02358">
    <property type="entry name" value="Trehalose_PPase"/>
    <property type="match status" value="1"/>
</dbReference>
<dbReference type="GO" id="GO:0005992">
    <property type="term" value="P:trehalose biosynthetic process"/>
    <property type="evidence" value="ECO:0007669"/>
    <property type="project" value="UniProtKB-UniPathway"/>
</dbReference>
<dbReference type="Gene3D" id="3.40.50.1000">
    <property type="entry name" value="HAD superfamily/HAD-like"/>
    <property type="match status" value="1"/>
</dbReference>
<organism evidence="5 6">
    <name type="scientific">Vulcaniibacterium tengchongense</name>
    <dbReference type="NCBI Taxonomy" id="1273429"/>
    <lineage>
        <taxon>Bacteria</taxon>
        <taxon>Pseudomonadati</taxon>
        <taxon>Pseudomonadota</taxon>
        <taxon>Gammaproteobacteria</taxon>
        <taxon>Lysobacterales</taxon>
        <taxon>Lysobacteraceae</taxon>
        <taxon>Vulcaniibacterium</taxon>
    </lineage>
</organism>
<comment type="pathway">
    <text evidence="1 4">Glycan biosynthesis; trehalose biosynthesis.</text>
</comment>
<dbReference type="RefSeq" id="WP_123769691.1">
    <property type="nucleotide sequence ID" value="NZ_RKQN01000002.1"/>
</dbReference>
<dbReference type="InterPro" id="IPR003337">
    <property type="entry name" value="Trehalose_PPase"/>
</dbReference>
<evidence type="ECO:0000313" key="5">
    <source>
        <dbReference type="EMBL" id="RPE79493.1"/>
    </source>
</evidence>
<dbReference type="SUPFAM" id="SSF56784">
    <property type="entry name" value="HAD-like"/>
    <property type="match status" value="1"/>
</dbReference>
<dbReference type="Proteomes" id="UP000269708">
    <property type="component" value="Unassembled WGS sequence"/>
</dbReference>
<dbReference type="GO" id="GO:0000287">
    <property type="term" value="F:magnesium ion binding"/>
    <property type="evidence" value="ECO:0007669"/>
    <property type="project" value="UniProtKB-ARBA"/>
</dbReference>
<keyword evidence="6" id="KW-1185">Reference proteome</keyword>
<dbReference type="GO" id="GO:0004805">
    <property type="term" value="F:trehalose-phosphatase activity"/>
    <property type="evidence" value="ECO:0007669"/>
    <property type="project" value="UniProtKB-EC"/>
</dbReference>
<dbReference type="NCBIfam" id="TIGR01484">
    <property type="entry name" value="HAD-SF-IIB"/>
    <property type="match status" value="1"/>
</dbReference>
<comment type="catalytic activity">
    <reaction evidence="4">
        <text>alpha,alpha-trehalose 6-phosphate + H2O = alpha,alpha-trehalose + phosphate</text>
        <dbReference type="Rhea" id="RHEA:23420"/>
        <dbReference type="ChEBI" id="CHEBI:15377"/>
        <dbReference type="ChEBI" id="CHEBI:16551"/>
        <dbReference type="ChEBI" id="CHEBI:43474"/>
        <dbReference type="ChEBI" id="CHEBI:58429"/>
        <dbReference type="EC" id="3.1.3.12"/>
    </reaction>
</comment>
<comment type="cofactor">
    <cofactor evidence="4">
        <name>Mg(2+)</name>
        <dbReference type="ChEBI" id="CHEBI:18420"/>
    </cofactor>
</comment>
<accession>A0A3N4VCF2</accession>
<evidence type="ECO:0000256" key="4">
    <source>
        <dbReference type="RuleBase" id="RU361117"/>
    </source>
</evidence>
<dbReference type="Gene3D" id="3.30.70.1020">
    <property type="entry name" value="Trehalose-6-phosphate phosphatase related protein, domain 2"/>
    <property type="match status" value="1"/>
</dbReference>
<comment type="caution">
    <text evidence="5">The sequence shown here is derived from an EMBL/GenBank/DDBJ whole genome shotgun (WGS) entry which is preliminary data.</text>
</comment>
<keyword evidence="4" id="KW-0460">Magnesium</keyword>
<protein>
    <recommendedName>
        <fullName evidence="4">Trehalose 6-phosphate phosphatase</fullName>
        <ecNumber evidence="4">3.1.3.12</ecNumber>
    </recommendedName>
</protein>
<name>A0A3N4VCF2_9GAMM</name>
<gene>
    <name evidence="5" type="ORF">EDC50_1312</name>
</gene>
<dbReference type="EC" id="3.1.3.12" evidence="4"/>
<evidence type="ECO:0000256" key="2">
    <source>
        <dbReference type="ARBA" id="ARBA00008770"/>
    </source>
</evidence>
<dbReference type="InterPro" id="IPR006379">
    <property type="entry name" value="HAD-SF_hydro_IIB"/>
</dbReference>
<dbReference type="PANTHER" id="PTHR43768">
    <property type="entry name" value="TREHALOSE 6-PHOSPHATE PHOSPHATASE"/>
    <property type="match status" value="1"/>
</dbReference>
<evidence type="ECO:0000256" key="1">
    <source>
        <dbReference type="ARBA" id="ARBA00005199"/>
    </source>
</evidence>
<dbReference type="InterPro" id="IPR023214">
    <property type="entry name" value="HAD_sf"/>
</dbReference>
<dbReference type="AlphaFoldDB" id="A0A3N4VCF2"/>
<sequence>MTAVDALPLPPPPPLGGDVALFLDVDGTLLELADRPDLVRVPPGLIDSLQAVHERLGGALALISGRPLAQLDTLFAPLRLPAAGLHGLQVRGREQASLADDAPPELAAVLAGARALAARFPGSLIEDKGTALAFHWRAAGEGAGAEDALRQYAESVLPRLPGYFLQPGKDVVELRPGGAHKGTAVDLLMATPPFQGRTPVFVGDDLTDEHGFIAAAAHGGSAIVVGERRPTSARYGLRGPAEVMAWLGRAALAEAEVAR</sequence>
<dbReference type="EMBL" id="RKQN01000002">
    <property type="protein sequence ID" value="RPE79493.1"/>
    <property type="molecule type" value="Genomic_DNA"/>
</dbReference>
<evidence type="ECO:0000313" key="6">
    <source>
        <dbReference type="Proteomes" id="UP000269708"/>
    </source>
</evidence>
<keyword evidence="4" id="KW-0479">Metal-binding</keyword>
<reference evidence="5 6" key="1">
    <citation type="submission" date="2018-11" db="EMBL/GenBank/DDBJ databases">
        <title>Genomic Encyclopedia of Type Strains, Phase IV (KMG-IV): sequencing the most valuable type-strain genomes for metagenomic binning, comparative biology and taxonomic classification.</title>
        <authorList>
            <person name="Goeker M."/>
        </authorList>
    </citation>
    <scope>NUCLEOTIDE SEQUENCE [LARGE SCALE GENOMIC DNA]</scope>
    <source>
        <strain evidence="5 6">DSM 25623</strain>
    </source>
</reference>
<dbReference type="InterPro" id="IPR044651">
    <property type="entry name" value="OTSB-like"/>
</dbReference>
<dbReference type="NCBIfam" id="TIGR00685">
    <property type="entry name" value="T6PP"/>
    <property type="match status" value="1"/>
</dbReference>
<dbReference type="OrthoDB" id="9814913at2"/>
<keyword evidence="3 4" id="KW-0378">Hydrolase</keyword>
<proteinExistence type="inferred from homology"/>
<comment type="function">
    <text evidence="4">Removes the phosphate from trehalose 6-phosphate to produce free trehalose.</text>
</comment>